<name>A0ABD3XD16_SINWO</name>
<dbReference type="Gene3D" id="1.10.1170.10">
    <property type="entry name" value="Inhibitor Of Apoptosis Protein (2mihbC-IAP-1), Chain A"/>
    <property type="match status" value="1"/>
</dbReference>
<evidence type="ECO:0000256" key="4">
    <source>
        <dbReference type="ARBA" id="ARBA00022771"/>
    </source>
</evidence>
<dbReference type="PROSITE" id="PS50143">
    <property type="entry name" value="BIR_REPEAT_2"/>
    <property type="match status" value="1"/>
</dbReference>
<dbReference type="InterPro" id="IPR001841">
    <property type="entry name" value="Znf_RING"/>
</dbReference>
<comment type="similarity">
    <text evidence="1">Belongs to the IAP family.</text>
</comment>
<dbReference type="PANTHER" id="PTHR10044:SF139">
    <property type="entry name" value="DEATH-ASSOCIATED INHIBITOR OF APOPTOSIS 2"/>
    <property type="match status" value="1"/>
</dbReference>
<dbReference type="Proteomes" id="UP001634394">
    <property type="component" value="Unassembled WGS sequence"/>
</dbReference>
<evidence type="ECO:0000313" key="9">
    <source>
        <dbReference type="EMBL" id="KAL3883605.1"/>
    </source>
</evidence>
<feature type="compositionally biased region" description="Low complexity" evidence="7">
    <location>
        <begin position="267"/>
        <end position="278"/>
    </location>
</feature>
<dbReference type="Pfam" id="PF00653">
    <property type="entry name" value="BIR"/>
    <property type="match status" value="1"/>
</dbReference>
<proteinExistence type="inferred from homology"/>
<feature type="region of interest" description="Disordered" evidence="7">
    <location>
        <begin position="248"/>
        <end position="308"/>
    </location>
</feature>
<evidence type="ECO:0000256" key="1">
    <source>
        <dbReference type="ARBA" id="ARBA00006672"/>
    </source>
</evidence>
<evidence type="ECO:0000313" key="10">
    <source>
        <dbReference type="Proteomes" id="UP001634394"/>
    </source>
</evidence>
<organism evidence="9 10">
    <name type="scientific">Sinanodonta woodiana</name>
    <name type="common">Chinese pond mussel</name>
    <name type="synonym">Anodonta woodiana</name>
    <dbReference type="NCBI Taxonomy" id="1069815"/>
    <lineage>
        <taxon>Eukaryota</taxon>
        <taxon>Metazoa</taxon>
        <taxon>Spiralia</taxon>
        <taxon>Lophotrochozoa</taxon>
        <taxon>Mollusca</taxon>
        <taxon>Bivalvia</taxon>
        <taxon>Autobranchia</taxon>
        <taxon>Heteroconchia</taxon>
        <taxon>Palaeoheterodonta</taxon>
        <taxon>Unionida</taxon>
        <taxon>Unionoidea</taxon>
        <taxon>Unionidae</taxon>
        <taxon>Unioninae</taxon>
        <taxon>Sinanodonta</taxon>
    </lineage>
</organism>
<reference evidence="9 10" key="1">
    <citation type="submission" date="2024-11" db="EMBL/GenBank/DDBJ databases">
        <title>Chromosome-level genome assembly of the freshwater bivalve Anodonta woodiana.</title>
        <authorList>
            <person name="Chen X."/>
        </authorList>
    </citation>
    <scope>NUCLEOTIDE SEQUENCE [LARGE SCALE GENOMIC DNA]</scope>
    <source>
        <strain evidence="9">MN2024</strain>
        <tissue evidence="9">Gills</tissue>
    </source>
</reference>
<feature type="compositionally biased region" description="Low complexity" evidence="7">
    <location>
        <begin position="286"/>
        <end position="298"/>
    </location>
</feature>
<evidence type="ECO:0000256" key="5">
    <source>
        <dbReference type="ARBA" id="ARBA00022833"/>
    </source>
</evidence>
<dbReference type="AlphaFoldDB" id="A0ABD3XD16"/>
<dbReference type="CDD" id="cd00022">
    <property type="entry name" value="BIR"/>
    <property type="match status" value="1"/>
</dbReference>
<dbReference type="Gene3D" id="3.30.40.10">
    <property type="entry name" value="Zinc/RING finger domain, C3HC4 (zinc finger)"/>
    <property type="match status" value="1"/>
</dbReference>
<dbReference type="EMBL" id="JBJQND010000003">
    <property type="protein sequence ID" value="KAL3883605.1"/>
    <property type="molecule type" value="Genomic_DNA"/>
</dbReference>
<feature type="domain" description="RING-type" evidence="8">
    <location>
        <begin position="569"/>
        <end position="603"/>
    </location>
</feature>
<evidence type="ECO:0000256" key="6">
    <source>
        <dbReference type="PROSITE-ProRule" id="PRU00175"/>
    </source>
</evidence>
<dbReference type="GO" id="GO:0008270">
    <property type="term" value="F:zinc ion binding"/>
    <property type="evidence" value="ECO:0007669"/>
    <property type="project" value="UniProtKB-KW"/>
</dbReference>
<keyword evidence="4 6" id="KW-0863">Zinc-finger</keyword>
<dbReference type="InterPro" id="IPR013083">
    <property type="entry name" value="Znf_RING/FYVE/PHD"/>
</dbReference>
<feature type="region of interest" description="Disordered" evidence="7">
    <location>
        <begin position="450"/>
        <end position="473"/>
    </location>
</feature>
<keyword evidence="5" id="KW-0862">Zinc</keyword>
<evidence type="ECO:0000256" key="7">
    <source>
        <dbReference type="SAM" id="MobiDB-lite"/>
    </source>
</evidence>
<feature type="compositionally biased region" description="Polar residues" evidence="7">
    <location>
        <begin position="254"/>
        <end position="266"/>
    </location>
</feature>
<dbReference type="SMART" id="SM00238">
    <property type="entry name" value="BIR"/>
    <property type="match status" value="1"/>
</dbReference>
<comment type="caution">
    <text evidence="9">The sequence shown here is derived from an EMBL/GenBank/DDBJ whole genome shotgun (WGS) entry which is preliminary data.</text>
</comment>
<dbReference type="PROSITE" id="PS50089">
    <property type="entry name" value="ZF_RING_2"/>
    <property type="match status" value="1"/>
</dbReference>
<dbReference type="FunFam" id="1.10.1170.10:FF:000002">
    <property type="entry name" value="Baculoviral IAP repeat containing 7"/>
    <property type="match status" value="1"/>
</dbReference>
<dbReference type="PROSITE" id="PS01282">
    <property type="entry name" value="BIR_REPEAT_1"/>
    <property type="match status" value="1"/>
</dbReference>
<sequence length="616" mass="70192">MEFLIDRSVIGIHLKTTKKNDRMDVCSKYLKMVRNSVVIINKLLETIYYFPEAFSNHEVQSCMQRNSYRTFPSLHQCICSLNQQNQNVVLINTNCAYVMEETDSLVKILLDLSSKYKNVIDLEYDAVKNCLQDKNILENGHKDVIDKHTDNFESMVDCVNTKCKILEKKNTVQMRRRIMKPRTKIKDEFLADKYFLHLENTITLPIFRTHDCSPDLLMALVNSNKDLYSLCTANVSFGEIVYDGEGTSPAVPQPQLSNQGNTINDALNNTPLSNNNPTQGRRLEGSSNSKSVSSSIPSTHEQHGNQQNLISSERMSGGEHFNLLNNSTGGTSVPDFTADDRIRCPKYHTYHSRLSTFTKWPSDMTQTPELVAQAGFYYTGLQDVVRCFACDGGLKNWDPEDDPWIEHARWFPSCPFVQKVKGQEYVELVRRMTEESDEEEDVVVHSTFQRNNPMAHPPDLQQLNIGNDTDEPSQLDTDAAQSVLQTGYSESTVAIAVEELISRDKRKFTSEDIMTIILEKEDRGELLPIDGRSELTRTLSQSFRSTHSTTEDIPRILRQNESLKAIVTCIKCKAQSRNILFLPCKHLCLCQDCAQKCSLCPVCYKIVHEKIKTFMI</sequence>
<dbReference type="PANTHER" id="PTHR10044">
    <property type="entry name" value="INHIBITOR OF APOPTOSIS"/>
    <property type="match status" value="1"/>
</dbReference>
<dbReference type="FunFam" id="1.10.1170.10:FF:000003">
    <property type="entry name" value="E3 ubiquitin-protein ligase XIAP"/>
    <property type="match status" value="1"/>
</dbReference>
<protein>
    <recommendedName>
        <fullName evidence="8">RING-type domain-containing protein</fullName>
    </recommendedName>
</protein>
<dbReference type="SUPFAM" id="SSF57924">
    <property type="entry name" value="Inhibitor of apoptosis (IAP) repeat"/>
    <property type="match status" value="1"/>
</dbReference>
<accession>A0ABD3XD16</accession>
<dbReference type="CDD" id="cd16649">
    <property type="entry name" value="mRING-HC-C3HC5_CGRF1-like"/>
    <property type="match status" value="1"/>
</dbReference>
<gene>
    <name evidence="9" type="ORF">ACJMK2_029851</name>
</gene>
<evidence type="ECO:0000256" key="3">
    <source>
        <dbReference type="ARBA" id="ARBA00022723"/>
    </source>
</evidence>
<keyword evidence="2" id="KW-0053">Apoptosis</keyword>
<dbReference type="Pfam" id="PF13920">
    <property type="entry name" value="zf-C3HC4_3"/>
    <property type="match status" value="1"/>
</dbReference>
<dbReference type="InterPro" id="IPR050784">
    <property type="entry name" value="IAP"/>
</dbReference>
<dbReference type="GO" id="GO:0006915">
    <property type="term" value="P:apoptotic process"/>
    <property type="evidence" value="ECO:0007669"/>
    <property type="project" value="UniProtKB-KW"/>
</dbReference>
<dbReference type="Gene3D" id="1.10.8.10">
    <property type="entry name" value="DNA helicase RuvA subunit, C-terminal domain"/>
    <property type="match status" value="1"/>
</dbReference>
<evidence type="ECO:0000256" key="2">
    <source>
        <dbReference type="ARBA" id="ARBA00022703"/>
    </source>
</evidence>
<dbReference type="InterPro" id="IPR001370">
    <property type="entry name" value="BIR_rpt"/>
</dbReference>
<keyword evidence="3" id="KW-0479">Metal-binding</keyword>
<evidence type="ECO:0000259" key="8">
    <source>
        <dbReference type="PROSITE" id="PS50089"/>
    </source>
</evidence>
<keyword evidence="10" id="KW-1185">Reference proteome</keyword>